<feature type="region of interest" description="Disordered" evidence="2">
    <location>
        <begin position="1"/>
        <end position="52"/>
    </location>
</feature>
<organism evidence="3 4">
    <name type="scientific">Dipteronia dyeriana</name>
    <dbReference type="NCBI Taxonomy" id="168575"/>
    <lineage>
        <taxon>Eukaryota</taxon>
        <taxon>Viridiplantae</taxon>
        <taxon>Streptophyta</taxon>
        <taxon>Embryophyta</taxon>
        <taxon>Tracheophyta</taxon>
        <taxon>Spermatophyta</taxon>
        <taxon>Magnoliopsida</taxon>
        <taxon>eudicotyledons</taxon>
        <taxon>Gunneridae</taxon>
        <taxon>Pentapetalae</taxon>
        <taxon>rosids</taxon>
        <taxon>malvids</taxon>
        <taxon>Sapindales</taxon>
        <taxon>Sapindaceae</taxon>
        <taxon>Hippocastanoideae</taxon>
        <taxon>Acereae</taxon>
        <taxon>Dipteronia</taxon>
    </lineage>
</organism>
<keyword evidence="1" id="KW-0040">ANK repeat</keyword>
<dbReference type="InterPro" id="IPR036770">
    <property type="entry name" value="Ankyrin_rpt-contain_sf"/>
</dbReference>
<protein>
    <submittedName>
        <fullName evidence="3">Uncharacterized protein</fullName>
    </submittedName>
</protein>
<comment type="caution">
    <text evidence="3">The sequence shown here is derived from an EMBL/GenBank/DDBJ whole genome shotgun (WGS) entry which is preliminary data.</text>
</comment>
<reference evidence="3" key="1">
    <citation type="journal article" date="2023" name="Plant J.">
        <title>Genome sequences and population genomics provide insights into the demographic history, inbreeding, and mutation load of two 'living fossil' tree species of Dipteronia.</title>
        <authorList>
            <person name="Feng Y."/>
            <person name="Comes H.P."/>
            <person name="Chen J."/>
            <person name="Zhu S."/>
            <person name="Lu R."/>
            <person name="Zhang X."/>
            <person name="Li P."/>
            <person name="Qiu J."/>
            <person name="Olsen K.M."/>
            <person name="Qiu Y."/>
        </authorList>
    </citation>
    <scope>NUCLEOTIDE SEQUENCE</scope>
    <source>
        <strain evidence="3">KIB01</strain>
    </source>
</reference>
<dbReference type="PROSITE" id="PS50088">
    <property type="entry name" value="ANK_REPEAT"/>
    <property type="match status" value="1"/>
</dbReference>
<evidence type="ECO:0000313" key="4">
    <source>
        <dbReference type="Proteomes" id="UP001280121"/>
    </source>
</evidence>
<accession>A0AAD9X6N3</accession>
<evidence type="ECO:0000256" key="2">
    <source>
        <dbReference type="SAM" id="MobiDB-lite"/>
    </source>
</evidence>
<dbReference type="PROSITE" id="PS50297">
    <property type="entry name" value="ANK_REP_REGION"/>
    <property type="match status" value="1"/>
</dbReference>
<feature type="compositionally biased region" description="Polar residues" evidence="2">
    <location>
        <begin position="1"/>
        <end position="33"/>
    </location>
</feature>
<dbReference type="AlphaFoldDB" id="A0AAD9X6N3"/>
<dbReference type="GO" id="GO:0016020">
    <property type="term" value="C:membrane"/>
    <property type="evidence" value="ECO:0007669"/>
    <property type="project" value="TreeGrafter"/>
</dbReference>
<name>A0AAD9X6N3_9ROSI</name>
<dbReference type="SUPFAM" id="SSF48403">
    <property type="entry name" value="Ankyrin repeat"/>
    <property type="match status" value="1"/>
</dbReference>
<dbReference type="Pfam" id="PF12796">
    <property type="entry name" value="Ank_2"/>
    <property type="match status" value="1"/>
</dbReference>
<dbReference type="PANTHER" id="PTHR24177:SF365">
    <property type="entry name" value="ANKYRIN REPEAT-CONTAINING PROTEIN NPR4-LIKE ISOFORM X1"/>
    <property type="match status" value="1"/>
</dbReference>
<dbReference type="PANTHER" id="PTHR24177">
    <property type="entry name" value="CASKIN"/>
    <property type="match status" value="1"/>
</dbReference>
<dbReference type="SMART" id="SM00248">
    <property type="entry name" value="ANK"/>
    <property type="match status" value="3"/>
</dbReference>
<proteinExistence type="predicted"/>
<dbReference type="InterPro" id="IPR002110">
    <property type="entry name" value="Ankyrin_rpt"/>
</dbReference>
<dbReference type="Gene3D" id="1.25.40.20">
    <property type="entry name" value="Ankyrin repeat-containing domain"/>
    <property type="match status" value="1"/>
</dbReference>
<dbReference type="Proteomes" id="UP001280121">
    <property type="component" value="Unassembled WGS sequence"/>
</dbReference>
<keyword evidence="4" id="KW-1185">Reference proteome</keyword>
<evidence type="ECO:0000256" key="1">
    <source>
        <dbReference type="PROSITE-ProRule" id="PRU00023"/>
    </source>
</evidence>
<dbReference type="EMBL" id="JANJYI010000004">
    <property type="protein sequence ID" value="KAK2653729.1"/>
    <property type="molecule type" value="Genomic_DNA"/>
</dbReference>
<sequence>MLQQPENGDIQPNTSPSLQQNRDNMPNSSSNEAINGLPSDLGGSSGHQPRSSEAQIAATEFTICCQWGIVLKLLELLSPESIAMQDAVGNTVLHYVAKAGSIKAAKALLRKKADLPQLENNEGNLPLHDSISSESKEMVWYLTLITRVESPVFPFFKPSLPKILHDLIQSGYHDIALYFVRKYPNLALTKDESGTSLLWWLACEPSHFFSRTCIKKVREVKLRHECAVELVNHVCTRLSGMTFQQIFHFLRNPQPIMSIAVEGGVEEIVWTLLQHFPDLIFYNSIPQRNILQVAIQFRQKKIINIIKEISPAATMTMCMHLIESENTTLHLVGKLAPAFKLYSVSGAD</sequence>
<feature type="repeat" description="ANK" evidence="1">
    <location>
        <begin position="88"/>
        <end position="120"/>
    </location>
</feature>
<evidence type="ECO:0000313" key="3">
    <source>
        <dbReference type="EMBL" id="KAK2653729.1"/>
    </source>
</evidence>
<gene>
    <name evidence="3" type="ORF">Ddye_013585</name>
</gene>